<evidence type="ECO:0000256" key="3">
    <source>
        <dbReference type="ARBA" id="ARBA00023012"/>
    </source>
</evidence>
<reference evidence="7 8" key="1">
    <citation type="journal article" date="2010" name="Stand. Genomic Sci.">
        <title>Complete genome sequence of Streptosporangium roseum type strain (NI 9100).</title>
        <authorList>
            <person name="Nolan M."/>
            <person name="Sikorski J."/>
            <person name="Jando M."/>
            <person name="Lucas S."/>
            <person name="Lapidus A."/>
            <person name="Glavina Del Rio T."/>
            <person name="Chen F."/>
            <person name="Tice H."/>
            <person name="Pitluck S."/>
            <person name="Cheng J.F."/>
            <person name="Chertkov O."/>
            <person name="Sims D."/>
            <person name="Meincke L."/>
            <person name="Brettin T."/>
            <person name="Han C."/>
            <person name="Detter J.C."/>
            <person name="Bruce D."/>
            <person name="Goodwin L."/>
            <person name="Land M."/>
            <person name="Hauser L."/>
            <person name="Chang Y.J."/>
            <person name="Jeffries C.D."/>
            <person name="Ivanova N."/>
            <person name="Mavromatis K."/>
            <person name="Mikhailova N."/>
            <person name="Chen A."/>
            <person name="Palaniappan K."/>
            <person name="Chain P."/>
            <person name="Rohde M."/>
            <person name="Goker M."/>
            <person name="Bristow J."/>
            <person name="Eisen J.A."/>
            <person name="Markowitz V."/>
            <person name="Hugenholtz P."/>
            <person name="Kyrpides N.C."/>
            <person name="Klenk H.P."/>
        </authorList>
    </citation>
    <scope>NUCLEOTIDE SEQUENCE [LARGE SCALE GENOMIC DNA]</scope>
    <source>
        <strain evidence="8">ATCC 12428 / DSM 43021 / JCM 3005 / NI 9100</strain>
    </source>
</reference>
<protein>
    <recommendedName>
        <fullName evidence="6">Signal transduction histidine kinase subgroup 3 dimerisation and phosphoacceptor domain-containing protein</fullName>
    </recommendedName>
</protein>
<accession>D2B3C7</accession>
<dbReference type="OrthoDB" id="227596at2"/>
<evidence type="ECO:0000256" key="4">
    <source>
        <dbReference type="SAM" id="MobiDB-lite"/>
    </source>
</evidence>
<feature type="transmembrane region" description="Helical" evidence="5">
    <location>
        <begin position="137"/>
        <end position="155"/>
    </location>
</feature>
<feature type="region of interest" description="Disordered" evidence="4">
    <location>
        <begin position="624"/>
        <end position="663"/>
    </location>
</feature>
<keyword evidence="5" id="KW-0812">Transmembrane</keyword>
<dbReference type="AlphaFoldDB" id="D2B3C7"/>
<evidence type="ECO:0000313" key="7">
    <source>
        <dbReference type="EMBL" id="ACZ87443.1"/>
    </source>
</evidence>
<dbReference type="GO" id="GO:0016020">
    <property type="term" value="C:membrane"/>
    <property type="evidence" value="ECO:0007669"/>
    <property type="project" value="InterPro"/>
</dbReference>
<dbReference type="InterPro" id="IPR011712">
    <property type="entry name" value="Sig_transdc_His_kin_sub3_dim/P"/>
</dbReference>
<dbReference type="RefSeq" id="WP_012891185.1">
    <property type="nucleotide sequence ID" value="NC_013595.1"/>
</dbReference>
<keyword evidence="5" id="KW-0472">Membrane</keyword>
<keyword evidence="1" id="KW-0808">Transferase</keyword>
<keyword evidence="8" id="KW-1185">Reference proteome</keyword>
<feature type="transmembrane region" description="Helical" evidence="5">
    <location>
        <begin position="167"/>
        <end position="188"/>
    </location>
</feature>
<feature type="region of interest" description="Disordered" evidence="4">
    <location>
        <begin position="533"/>
        <end position="590"/>
    </location>
</feature>
<feature type="transmembrane region" description="Helical" evidence="5">
    <location>
        <begin position="41"/>
        <end position="61"/>
    </location>
</feature>
<keyword evidence="2" id="KW-0418">Kinase</keyword>
<dbReference type="Gene3D" id="1.20.5.1930">
    <property type="match status" value="1"/>
</dbReference>
<feature type="transmembrane region" description="Helical" evidence="5">
    <location>
        <begin position="225"/>
        <end position="245"/>
    </location>
</feature>
<feature type="transmembrane region" description="Helical" evidence="5">
    <location>
        <begin position="409"/>
        <end position="427"/>
    </location>
</feature>
<organism evidence="7 8">
    <name type="scientific">Streptosporangium roseum (strain ATCC 12428 / DSM 43021 / JCM 3005 / KCTC 9067 / NCIMB 10171 / NRRL 2505 / NI 9100)</name>
    <dbReference type="NCBI Taxonomy" id="479432"/>
    <lineage>
        <taxon>Bacteria</taxon>
        <taxon>Bacillati</taxon>
        <taxon>Actinomycetota</taxon>
        <taxon>Actinomycetes</taxon>
        <taxon>Streptosporangiales</taxon>
        <taxon>Streptosporangiaceae</taxon>
        <taxon>Streptosporangium</taxon>
    </lineage>
</organism>
<dbReference type="PANTHER" id="PTHR24421">
    <property type="entry name" value="NITRATE/NITRITE SENSOR PROTEIN NARX-RELATED"/>
    <property type="match status" value="1"/>
</dbReference>
<evidence type="ECO:0000259" key="6">
    <source>
        <dbReference type="Pfam" id="PF07730"/>
    </source>
</evidence>
<dbReference type="KEGG" id="sro:Sros_4581"/>
<dbReference type="eggNOG" id="COG4585">
    <property type="taxonomic scope" value="Bacteria"/>
</dbReference>
<keyword evidence="3" id="KW-0902">Two-component regulatory system</keyword>
<dbReference type="HOGENOM" id="CLU_021898_1_0_11"/>
<proteinExistence type="predicted"/>
<feature type="transmembrane region" description="Helical" evidence="5">
    <location>
        <begin position="68"/>
        <end position="90"/>
    </location>
</feature>
<dbReference type="Proteomes" id="UP000002029">
    <property type="component" value="Chromosome"/>
</dbReference>
<evidence type="ECO:0000256" key="5">
    <source>
        <dbReference type="SAM" id="Phobius"/>
    </source>
</evidence>
<feature type="domain" description="Signal transduction histidine kinase subgroup 3 dimerisation and phosphoacceptor" evidence="6">
    <location>
        <begin position="444"/>
        <end position="510"/>
    </location>
</feature>
<evidence type="ECO:0000313" key="8">
    <source>
        <dbReference type="Proteomes" id="UP000002029"/>
    </source>
</evidence>
<keyword evidence="5" id="KW-1133">Transmembrane helix</keyword>
<name>D2B3C7_STRRD</name>
<dbReference type="Pfam" id="PF07730">
    <property type="entry name" value="HisKA_3"/>
    <property type="match status" value="1"/>
</dbReference>
<dbReference type="GO" id="GO:0000155">
    <property type="term" value="F:phosphorelay sensor kinase activity"/>
    <property type="evidence" value="ECO:0007669"/>
    <property type="project" value="InterPro"/>
</dbReference>
<dbReference type="STRING" id="479432.Sros_4581"/>
<evidence type="ECO:0000256" key="2">
    <source>
        <dbReference type="ARBA" id="ARBA00022777"/>
    </source>
</evidence>
<sequence length="663" mass="71356">MRRRVDYAARAVALSLGALGLAALAAHVVIELAINPRPPGIGDTARVQALLSTPLGMLIVLRRPGLIVGWLLLLVGAANGWVTLAISLYEVYGQGAVPLPPLLYWLLGFRGAVTTCTALMLPLAHPDAGLLRPRWRWVYLALISWQLLLLAIAIPRLHESAGPLASLYQVSAVICGPLQWVSLLVLLVRFWHADPDARRQIAWLAPVVAFDNLAFTEILGWDYLWLDTIGEAAVPIAVAIAVLRYRLYSIDTLASRALVGGALVVFVATAYLAVGALTGLFLADYGELFGVVAAILAGLSFLPVQRRLQRLLDRLLYGRSGDPQAHAEALRRQIQHAGPSQALEAAVRAVADGLAVTGVAVQTEESHVVGELGDDPRKVPLVWHGEPAGTLLLGPPGARRFPRAYERRMLAVLVPIVADVAHAVQMAHDLRRSWERAAGAREEERRRLHRDLHDGLGGRLAGITIGLEAVRRSLGSPDLAYRLLSDLRVGMDDVNGEMRELVQGLRPRALDAIGLEQSIRLLAGEVPVTVRGSLEGLPPRGGGRGVPDRAGGADQRPASFRCGGHHRGAGAGGRPAGAGHRRRGGCRRVGSGLGLRPVDDARTGRRGGRHLLGPWRRARRHRGRGCFSRPDMTGGGSPPRGNAYISWRRRKQPESPDAAQGSC</sequence>
<feature type="transmembrane region" description="Helical" evidence="5">
    <location>
        <begin position="257"/>
        <end position="282"/>
    </location>
</feature>
<dbReference type="GO" id="GO:0046983">
    <property type="term" value="F:protein dimerization activity"/>
    <property type="evidence" value="ECO:0007669"/>
    <property type="project" value="InterPro"/>
</dbReference>
<dbReference type="InterPro" id="IPR050482">
    <property type="entry name" value="Sensor_HK_TwoCompSys"/>
</dbReference>
<gene>
    <name evidence="7" type="ordered locus">Sros_4581</name>
</gene>
<feature type="transmembrane region" description="Helical" evidence="5">
    <location>
        <begin position="102"/>
        <end position="125"/>
    </location>
</feature>
<dbReference type="EMBL" id="CP001814">
    <property type="protein sequence ID" value="ACZ87443.1"/>
    <property type="molecule type" value="Genomic_DNA"/>
</dbReference>
<evidence type="ECO:0000256" key="1">
    <source>
        <dbReference type="ARBA" id="ARBA00022679"/>
    </source>
</evidence>
<feature type="transmembrane region" description="Helical" evidence="5">
    <location>
        <begin position="288"/>
        <end position="304"/>
    </location>
</feature>
<feature type="transmembrane region" description="Helical" evidence="5">
    <location>
        <begin position="200"/>
        <end position="219"/>
    </location>
</feature>